<dbReference type="InterPro" id="IPR023170">
    <property type="entry name" value="HhH_base_excis_C"/>
</dbReference>
<dbReference type="Gene3D" id="1.10.340.30">
    <property type="entry name" value="Hypothetical protein, domain 2"/>
    <property type="match status" value="1"/>
</dbReference>
<sequence length="327" mass="37325">MEGFINVSPNELNLSLTLVCGQCFRWKRRKQDDNVWFGVILDKVFELNQKILKTGSKPESRIHWKLLNPSFAGGSKTKRRKLSSNDVTDLLSDYFQLKVPLVDYYSKWSSIDDNFSSKGSQLPGIRILRQDPVENLFSFICSSNNNIPRISMMVEALCSTYGQQLFEDSEYGPIYGFPTINALAVDAVESKLRSLNFGYRAKFISQTAKSIVSYNKSEPSKWLYDLRNESYEDAHSKLMTLPGVGAKVADCVCLMSLDKHDAIPVDTHVWKIAINDYMPHMKKNKTMTDKAYKEVGNFFRSHFGPYSGWAHSVLFTADLSKFKKLIK</sequence>
<evidence type="ECO:0000256" key="11">
    <source>
        <dbReference type="ARBA" id="ARBA00025652"/>
    </source>
</evidence>
<dbReference type="KEGG" id="tut:107365506"/>
<dbReference type="GO" id="GO:0140078">
    <property type="term" value="F:class I DNA-(apurinic or apyrimidinic site) endonuclease activity"/>
    <property type="evidence" value="ECO:0007669"/>
    <property type="project" value="UniProtKB-EC"/>
</dbReference>
<dbReference type="GO" id="GO:0003684">
    <property type="term" value="F:damaged DNA binding"/>
    <property type="evidence" value="ECO:0007669"/>
    <property type="project" value="InterPro"/>
</dbReference>
<dbReference type="InterPro" id="IPR003265">
    <property type="entry name" value="HhH-GPD_domain"/>
</dbReference>
<dbReference type="InterPro" id="IPR052054">
    <property type="entry name" value="Oxidative_DNA_repair_enzyme"/>
</dbReference>
<dbReference type="EC" id="4.2.99.18" evidence="3"/>
<dbReference type="GO" id="GO:0005634">
    <property type="term" value="C:nucleus"/>
    <property type="evidence" value="ECO:0007669"/>
    <property type="project" value="UniProtKB-SubCell"/>
</dbReference>
<evidence type="ECO:0000313" key="15">
    <source>
        <dbReference type="EnsemblMetazoa" id="tetur15g00980.1"/>
    </source>
</evidence>
<dbReference type="EMBL" id="CAEY01000240">
    <property type="status" value="NOT_ANNOTATED_CDS"/>
    <property type="molecule type" value="Genomic_DNA"/>
</dbReference>
<organism evidence="15 16">
    <name type="scientific">Tetranychus urticae</name>
    <name type="common">Two-spotted spider mite</name>
    <dbReference type="NCBI Taxonomy" id="32264"/>
    <lineage>
        <taxon>Eukaryota</taxon>
        <taxon>Metazoa</taxon>
        <taxon>Ecdysozoa</taxon>
        <taxon>Arthropoda</taxon>
        <taxon>Chelicerata</taxon>
        <taxon>Arachnida</taxon>
        <taxon>Acari</taxon>
        <taxon>Acariformes</taxon>
        <taxon>Trombidiformes</taxon>
        <taxon>Prostigmata</taxon>
        <taxon>Eleutherengona</taxon>
        <taxon>Raphignathae</taxon>
        <taxon>Tetranychoidea</taxon>
        <taxon>Tetranychidae</taxon>
        <taxon>Tetranychus</taxon>
    </lineage>
</organism>
<keyword evidence="9" id="KW-0511">Multifunctional enzyme</keyword>
<accession>T1KMB0</accession>
<dbReference type="Pfam" id="PF07934">
    <property type="entry name" value="OGG_N"/>
    <property type="match status" value="1"/>
</dbReference>
<evidence type="ECO:0000256" key="9">
    <source>
        <dbReference type="ARBA" id="ARBA00023268"/>
    </source>
</evidence>
<dbReference type="SUPFAM" id="SSF48150">
    <property type="entry name" value="DNA-glycosylase"/>
    <property type="match status" value="1"/>
</dbReference>
<keyword evidence="5" id="KW-0378">Hydrolase</keyword>
<evidence type="ECO:0000256" key="12">
    <source>
        <dbReference type="ARBA" id="ARBA00044632"/>
    </source>
</evidence>
<dbReference type="OrthoDB" id="238681at2759"/>
<evidence type="ECO:0000256" key="3">
    <source>
        <dbReference type="ARBA" id="ARBA00012720"/>
    </source>
</evidence>
<dbReference type="GO" id="GO:0034039">
    <property type="term" value="F:8-oxo-7,8-dihydroguanine DNA N-glycosylase activity"/>
    <property type="evidence" value="ECO:0007669"/>
    <property type="project" value="TreeGrafter"/>
</dbReference>
<comment type="function">
    <text evidence="11">DNA repair enzyme that incises DNA at 8-oxoG residues. Excises 7,8-dihydro-8-oxoguanine and 2,6-diamino-4-hydroxy-5-N-methylformamidopyrimidine (FAPY) from damaged DNA. Has a beta-lyase activity that nicks DNA 3' to the lesion.</text>
</comment>
<reference evidence="16" key="1">
    <citation type="submission" date="2011-08" db="EMBL/GenBank/DDBJ databases">
        <authorList>
            <person name="Rombauts S."/>
        </authorList>
    </citation>
    <scope>NUCLEOTIDE SEQUENCE</scope>
    <source>
        <strain evidence="16">London</strain>
    </source>
</reference>
<dbReference type="AlphaFoldDB" id="T1KMB0"/>
<evidence type="ECO:0000256" key="5">
    <source>
        <dbReference type="ARBA" id="ARBA00022801"/>
    </source>
</evidence>
<dbReference type="CDD" id="cd00056">
    <property type="entry name" value="ENDO3c"/>
    <property type="match status" value="1"/>
</dbReference>
<feature type="domain" description="HhH-GPD" evidence="14">
    <location>
        <begin position="141"/>
        <end position="319"/>
    </location>
</feature>
<dbReference type="PANTHER" id="PTHR10242">
    <property type="entry name" value="8-OXOGUANINE DNA GLYCOSYLASE"/>
    <property type="match status" value="1"/>
</dbReference>
<dbReference type="SUPFAM" id="SSF55945">
    <property type="entry name" value="TATA-box binding protein-like"/>
    <property type="match status" value="1"/>
</dbReference>
<keyword evidence="16" id="KW-1185">Reference proteome</keyword>
<dbReference type="InterPro" id="IPR011257">
    <property type="entry name" value="DNA_glycosylase"/>
</dbReference>
<evidence type="ECO:0000313" key="16">
    <source>
        <dbReference type="Proteomes" id="UP000015104"/>
    </source>
</evidence>
<evidence type="ECO:0000256" key="13">
    <source>
        <dbReference type="ARBA" id="ARBA00073127"/>
    </source>
</evidence>
<dbReference type="OMA" id="GYAQEYL"/>
<protein>
    <recommendedName>
        <fullName evidence="13">N-glycosylase/DNA lyase</fullName>
        <ecNumber evidence="3">4.2.99.18</ecNumber>
    </recommendedName>
</protein>
<dbReference type="GO" id="GO:0006285">
    <property type="term" value="P:base-excision repair, AP site formation"/>
    <property type="evidence" value="ECO:0007669"/>
    <property type="project" value="TreeGrafter"/>
</dbReference>
<evidence type="ECO:0000256" key="8">
    <source>
        <dbReference type="ARBA" id="ARBA00023242"/>
    </source>
</evidence>
<reference evidence="15" key="2">
    <citation type="submission" date="2015-06" db="UniProtKB">
        <authorList>
            <consortium name="EnsemblMetazoa"/>
        </authorList>
    </citation>
    <scope>IDENTIFICATION</scope>
</reference>
<dbReference type="Gene3D" id="3.30.310.40">
    <property type="match status" value="1"/>
</dbReference>
<evidence type="ECO:0000256" key="2">
    <source>
        <dbReference type="ARBA" id="ARBA00010679"/>
    </source>
</evidence>
<comment type="similarity">
    <text evidence="2">Belongs to the type-1 OGG1 family.</text>
</comment>
<keyword evidence="4" id="KW-0227">DNA damage</keyword>
<keyword evidence="6" id="KW-0234">DNA repair</keyword>
<dbReference type="PANTHER" id="PTHR10242:SF2">
    <property type="entry name" value="N-GLYCOSYLASE_DNA LYASE"/>
    <property type="match status" value="1"/>
</dbReference>
<evidence type="ECO:0000256" key="4">
    <source>
        <dbReference type="ARBA" id="ARBA00022763"/>
    </source>
</evidence>
<evidence type="ECO:0000256" key="7">
    <source>
        <dbReference type="ARBA" id="ARBA00023239"/>
    </source>
</evidence>
<dbReference type="GO" id="GO:0006289">
    <property type="term" value="P:nucleotide-excision repair"/>
    <property type="evidence" value="ECO:0007669"/>
    <property type="project" value="InterPro"/>
</dbReference>
<dbReference type="HOGENOM" id="CLU_027543_1_1_1"/>
<dbReference type="FunFam" id="1.10.1670.10:FF:000005">
    <property type="entry name" value="N-glycosylase/DNA lyase OGG1"/>
    <property type="match status" value="1"/>
</dbReference>
<comment type="catalytic activity">
    <reaction evidence="12">
        <text>2'-deoxyribonucleotide-(2'-deoxyribose 5'-phosphate)-2'-deoxyribonucleotide-DNA = a 3'-end 2'-deoxyribonucleotide-(2,3-dehydro-2,3-deoxyribose 5'-phosphate)-DNA + a 5'-end 5'-phospho-2'-deoxyribonucleoside-DNA + H(+)</text>
        <dbReference type="Rhea" id="RHEA:66592"/>
        <dbReference type="Rhea" id="RHEA-COMP:13180"/>
        <dbReference type="Rhea" id="RHEA-COMP:16897"/>
        <dbReference type="Rhea" id="RHEA-COMP:17067"/>
        <dbReference type="ChEBI" id="CHEBI:15378"/>
        <dbReference type="ChEBI" id="CHEBI:136412"/>
        <dbReference type="ChEBI" id="CHEBI:157695"/>
        <dbReference type="ChEBI" id="CHEBI:167181"/>
        <dbReference type="EC" id="4.2.99.18"/>
    </reaction>
</comment>
<dbReference type="eggNOG" id="KOG2875">
    <property type="taxonomic scope" value="Eukaryota"/>
</dbReference>
<dbReference type="STRING" id="32264.T1KMB0"/>
<dbReference type="InterPro" id="IPR012904">
    <property type="entry name" value="OGG_N"/>
</dbReference>
<keyword evidence="8" id="KW-0539">Nucleus</keyword>
<dbReference type="FunFam" id="1.10.340.30:FF:000006">
    <property type="entry name" value="N-glycosylase/DNA lyase isoform X2"/>
    <property type="match status" value="1"/>
</dbReference>
<evidence type="ECO:0000256" key="1">
    <source>
        <dbReference type="ARBA" id="ARBA00004123"/>
    </source>
</evidence>
<dbReference type="Pfam" id="PF00730">
    <property type="entry name" value="HhH-GPD"/>
    <property type="match status" value="1"/>
</dbReference>
<evidence type="ECO:0000256" key="10">
    <source>
        <dbReference type="ARBA" id="ARBA00023295"/>
    </source>
</evidence>
<keyword evidence="10" id="KW-0326">Glycosidase</keyword>
<gene>
    <name evidence="15" type="primary">107365506</name>
</gene>
<dbReference type="Proteomes" id="UP000015104">
    <property type="component" value="Unassembled WGS sequence"/>
</dbReference>
<keyword evidence="7" id="KW-0456">Lyase</keyword>
<evidence type="ECO:0000256" key="6">
    <source>
        <dbReference type="ARBA" id="ARBA00023204"/>
    </source>
</evidence>
<dbReference type="EnsemblMetazoa" id="tetur15g00980.1">
    <property type="protein sequence ID" value="tetur15g00980.1"/>
    <property type="gene ID" value="tetur15g00980"/>
</dbReference>
<dbReference type="SMART" id="SM00478">
    <property type="entry name" value="ENDO3c"/>
    <property type="match status" value="1"/>
</dbReference>
<evidence type="ECO:0000259" key="14">
    <source>
        <dbReference type="SMART" id="SM00478"/>
    </source>
</evidence>
<comment type="subcellular location">
    <subcellularLocation>
        <location evidence="1">Nucleus</location>
    </subcellularLocation>
</comment>
<proteinExistence type="inferred from homology"/>
<dbReference type="Gene3D" id="1.10.1670.10">
    <property type="entry name" value="Helix-hairpin-Helix base-excision DNA repair enzymes (C-terminal)"/>
    <property type="match status" value="1"/>
</dbReference>
<name>T1KMB0_TETUR</name>